<gene>
    <name evidence="1" type="ORF">AAD027_10445</name>
</gene>
<organism evidence="1 2">
    <name type="scientific">Pseudoxanthomonas putridarboris</name>
    <dbReference type="NCBI Taxonomy" id="752605"/>
    <lineage>
        <taxon>Bacteria</taxon>
        <taxon>Pseudomonadati</taxon>
        <taxon>Pseudomonadota</taxon>
        <taxon>Gammaproteobacteria</taxon>
        <taxon>Lysobacterales</taxon>
        <taxon>Lysobacteraceae</taxon>
        <taxon>Pseudoxanthomonas</taxon>
    </lineage>
</organism>
<accession>A0ABU9J1J9</accession>
<proteinExistence type="predicted"/>
<name>A0ABU9J1J9_9GAMM</name>
<sequence length="81" mass="9108">MKRHLQDLLNSILEGNGLHHVSDMKNGHVSEMEVSRIIDVLLDELSSSGLDENDEPNTRGLMIEEIIDALSNLGREEARKE</sequence>
<comment type="caution">
    <text evidence="1">The sequence shown here is derived from an EMBL/GenBank/DDBJ whole genome shotgun (WGS) entry which is preliminary data.</text>
</comment>
<evidence type="ECO:0000313" key="2">
    <source>
        <dbReference type="Proteomes" id="UP001459204"/>
    </source>
</evidence>
<dbReference type="EMBL" id="JBBWWT010000004">
    <property type="protein sequence ID" value="MEL1264784.1"/>
    <property type="molecule type" value="Genomic_DNA"/>
</dbReference>
<keyword evidence="2" id="KW-1185">Reference proteome</keyword>
<protein>
    <submittedName>
        <fullName evidence="1">Uncharacterized protein</fullName>
    </submittedName>
</protein>
<evidence type="ECO:0000313" key="1">
    <source>
        <dbReference type="EMBL" id="MEL1264784.1"/>
    </source>
</evidence>
<dbReference type="RefSeq" id="WP_341725972.1">
    <property type="nucleotide sequence ID" value="NZ_JBBWWT010000004.1"/>
</dbReference>
<reference evidence="1 2" key="1">
    <citation type="submission" date="2024-04" db="EMBL/GenBank/DDBJ databases">
        <title>Draft genome sequence of Pseudoxanthomonas putridarboris WD12.</title>
        <authorList>
            <person name="Oh J."/>
        </authorList>
    </citation>
    <scope>NUCLEOTIDE SEQUENCE [LARGE SCALE GENOMIC DNA]</scope>
    <source>
        <strain evidence="1 2">WD12</strain>
    </source>
</reference>
<dbReference type="Proteomes" id="UP001459204">
    <property type="component" value="Unassembled WGS sequence"/>
</dbReference>